<dbReference type="SUPFAM" id="SSF56436">
    <property type="entry name" value="C-type lectin-like"/>
    <property type="match status" value="1"/>
</dbReference>
<reference evidence="9" key="1">
    <citation type="journal article" date="2023" name="G3 (Bethesda)">
        <title>Whole genome assembly and annotation of the endangered Caribbean coral Acropora cervicornis.</title>
        <authorList>
            <person name="Selwyn J.D."/>
            <person name="Vollmer S.V."/>
        </authorList>
    </citation>
    <scope>NUCLEOTIDE SEQUENCE</scope>
    <source>
        <strain evidence="9">K2</strain>
    </source>
</reference>
<accession>A0AAD9QJ93</accession>
<feature type="domain" description="C-type lectin" evidence="8">
    <location>
        <begin position="57"/>
        <end position="169"/>
    </location>
</feature>
<dbReference type="GO" id="GO:0005509">
    <property type="term" value="F:calcium ion binding"/>
    <property type="evidence" value="ECO:0007669"/>
    <property type="project" value="InterPro"/>
</dbReference>
<dbReference type="Proteomes" id="UP001249851">
    <property type="component" value="Unassembled WGS sequence"/>
</dbReference>
<feature type="domain" description="EGF-like" evidence="7">
    <location>
        <begin position="629"/>
        <end position="669"/>
    </location>
</feature>
<feature type="domain" description="EGF-like" evidence="7">
    <location>
        <begin position="219"/>
        <end position="259"/>
    </location>
</feature>
<feature type="domain" description="EGF-like" evidence="7">
    <location>
        <begin position="670"/>
        <end position="711"/>
    </location>
</feature>
<keyword evidence="2" id="KW-0732">Signal</keyword>
<sequence length="722" mass="77288">MRNCDRWFCLVAFGLALLITTIPGNARLQRKARQLDVFEEFEDFDIPGSCPQGWIGHEGSCYIPFARGATWQEAEDTCRQLDSHLALSRSATENEFIAVEVGRPESRVWIGLRRIEGEFAWSDGKKADYTNWRRGEPKVASDCVSLLPEDIFQSWEVTNCGVMQAFICERENTTGLDITEDVEEATDLSTKATARTEHATATSPVVVLTDSPTDVGARFKDICSIGMHDCSTNGTCTPSEGSFECECNLGYEGDGRICADINECDNGYNDCHFNATCTNVPGSYYCQCDEGFHGNGKICQEGNITGSSTTTKTAHNGTDVLSTVHSLKTKEMEKPTYFVSTKAEVTGTAVAATTTEIPTPPPPSMPPIPPIPTTASSTSVSPEPPTAVVAVSKDKTGAPTKSSTPRSFTSSTGKTEIPTTSSADGVSREEHEVEKTTMRVSSRPTSSIRVFTEGGTSEIEAHLVNSCSSGKHNCSSNAKCLPAINGSYECRCNRGFEGDGNICFDQDECLSDRGGCAETANCVNTEGSFLCECKNGYFGDGVTCKDVDECLINSGGCSEIAKCKNTEGSFLCECNRGYYANGTTCEDIDECSSPSENNCSANASCSNTNGSYDCSCKRGFAGDGFNCSDQNECLTNRGGCAETANCLNTEGSYLCECQNGYFGDGVSCEDADECSSPDTNNCSVNASCSDTNGSFNCICNSGFTGDGFNCSGKSLRLFFNGK</sequence>
<feature type="compositionally biased region" description="Pro residues" evidence="6">
    <location>
        <begin position="358"/>
        <end position="372"/>
    </location>
</feature>
<evidence type="ECO:0000259" key="7">
    <source>
        <dbReference type="PROSITE" id="PS50026"/>
    </source>
</evidence>
<evidence type="ECO:0000256" key="4">
    <source>
        <dbReference type="ARBA" id="ARBA00023157"/>
    </source>
</evidence>
<dbReference type="Pfam" id="PF00059">
    <property type="entry name" value="Lectin_C"/>
    <property type="match status" value="1"/>
</dbReference>
<feature type="domain" description="EGF-like" evidence="7">
    <location>
        <begin position="505"/>
        <end position="545"/>
    </location>
</feature>
<feature type="domain" description="EGF-like" evidence="7">
    <location>
        <begin position="260"/>
        <end position="300"/>
    </location>
</feature>
<keyword evidence="10" id="KW-1185">Reference proteome</keyword>
<dbReference type="SUPFAM" id="SSF57184">
    <property type="entry name" value="Growth factor receptor domain"/>
    <property type="match status" value="3"/>
</dbReference>
<feature type="compositionally biased region" description="Low complexity" evidence="6">
    <location>
        <begin position="373"/>
        <end position="391"/>
    </location>
</feature>
<dbReference type="PROSITE" id="PS00010">
    <property type="entry name" value="ASX_HYDROXYL"/>
    <property type="match status" value="6"/>
</dbReference>
<evidence type="ECO:0000259" key="8">
    <source>
        <dbReference type="PROSITE" id="PS50041"/>
    </source>
</evidence>
<evidence type="ECO:0000313" key="10">
    <source>
        <dbReference type="Proteomes" id="UP001249851"/>
    </source>
</evidence>
<dbReference type="PROSITE" id="PS50026">
    <property type="entry name" value="EGF_3"/>
    <property type="match status" value="8"/>
</dbReference>
<dbReference type="SMART" id="SM00181">
    <property type="entry name" value="EGF"/>
    <property type="match status" value="8"/>
</dbReference>
<organism evidence="9 10">
    <name type="scientific">Acropora cervicornis</name>
    <name type="common">Staghorn coral</name>
    <dbReference type="NCBI Taxonomy" id="6130"/>
    <lineage>
        <taxon>Eukaryota</taxon>
        <taxon>Metazoa</taxon>
        <taxon>Cnidaria</taxon>
        <taxon>Anthozoa</taxon>
        <taxon>Hexacorallia</taxon>
        <taxon>Scleractinia</taxon>
        <taxon>Astrocoeniina</taxon>
        <taxon>Acroporidae</taxon>
        <taxon>Acropora</taxon>
    </lineage>
</organism>
<evidence type="ECO:0000256" key="5">
    <source>
        <dbReference type="PROSITE-ProRule" id="PRU00076"/>
    </source>
</evidence>
<dbReference type="FunFam" id="2.10.25.10:FF:000038">
    <property type="entry name" value="Fibrillin 2"/>
    <property type="match status" value="7"/>
</dbReference>
<reference evidence="9" key="2">
    <citation type="journal article" date="2023" name="Science">
        <title>Genomic signatures of disease resistance in endangered staghorn corals.</title>
        <authorList>
            <person name="Vollmer S.V."/>
            <person name="Selwyn J.D."/>
            <person name="Despard B.A."/>
            <person name="Roesel C.L."/>
        </authorList>
    </citation>
    <scope>NUCLEOTIDE SEQUENCE</scope>
    <source>
        <strain evidence="9">K2</strain>
    </source>
</reference>
<dbReference type="PANTHER" id="PTHR24050:SF28">
    <property type="entry name" value="UROMODULIN-LIKE"/>
    <property type="match status" value="1"/>
</dbReference>
<evidence type="ECO:0000256" key="6">
    <source>
        <dbReference type="SAM" id="MobiDB-lite"/>
    </source>
</evidence>
<dbReference type="PANTHER" id="PTHR24050">
    <property type="entry name" value="PA14 DOMAIN-CONTAINING PROTEIN"/>
    <property type="match status" value="1"/>
</dbReference>
<dbReference type="Gene3D" id="2.10.25.10">
    <property type="entry name" value="Laminin"/>
    <property type="match status" value="8"/>
</dbReference>
<dbReference type="InterPro" id="IPR016187">
    <property type="entry name" value="CTDL_fold"/>
</dbReference>
<evidence type="ECO:0000256" key="3">
    <source>
        <dbReference type="ARBA" id="ARBA00022737"/>
    </source>
</evidence>
<dbReference type="PROSITE" id="PS50041">
    <property type="entry name" value="C_TYPE_LECTIN_2"/>
    <property type="match status" value="1"/>
</dbReference>
<feature type="domain" description="EGF-like" evidence="7">
    <location>
        <begin position="587"/>
        <end position="628"/>
    </location>
</feature>
<dbReference type="CDD" id="cd00054">
    <property type="entry name" value="EGF_CA"/>
    <property type="match status" value="7"/>
</dbReference>
<keyword evidence="1 5" id="KW-0245">EGF-like domain</keyword>
<dbReference type="InterPro" id="IPR052235">
    <property type="entry name" value="Nephronectin_domain"/>
</dbReference>
<dbReference type="InterPro" id="IPR018097">
    <property type="entry name" value="EGF_Ca-bd_CS"/>
</dbReference>
<dbReference type="AlphaFoldDB" id="A0AAD9QJ93"/>
<dbReference type="InterPro" id="IPR000152">
    <property type="entry name" value="EGF-type_Asp/Asn_hydroxyl_site"/>
</dbReference>
<feature type="region of interest" description="Disordered" evidence="6">
    <location>
        <begin position="354"/>
        <end position="444"/>
    </location>
</feature>
<dbReference type="InterPro" id="IPR009030">
    <property type="entry name" value="Growth_fac_rcpt_cys_sf"/>
</dbReference>
<dbReference type="EMBL" id="JARQWQ010000030">
    <property type="protein sequence ID" value="KAK2562194.1"/>
    <property type="molecule type" value="Genomic_DNA"/>
</dbReference>
<evidence type="ECO:0000313" key="9">
    <source>
        <dbReference type="EMBL" id="KAK2562194.1"/>
    </source>
</evidence>
<dbReference type="InterPro" id="IPR001881">
    <property type="entry name" value="EGF-like_Ca-bd_dom"/>
</dbReference>
<feature type="compositionally biased region" description="Basic and acidic residues" evidence="6">
    <location>
        <begin position="426"/>
        <end position="437"/>
    </location>
</feature>
<dbReference type="InterPro" id="IPR000742">
    <property type="entry name" value="EGF"/>
</dbReference>
<dbReference type="SUPFAM" id="SSF57196">
    <property type="entry name" value="EGF/Laminin"/>
    <property type="match status" value="1"/>
</dbReference>
<keyword evidence="4" id="KW-1015">Disulfide bond</keyword>
<keyword evidence="3" id="KW-0677">Repeat</keyword>
<comment type="caution">
    <text evidence="5">Lacks conserved residue(s) required for the propagation of feature annotation.</text>
</comment>
<dbReference type="InterPro" id="IPR016186">
    <property type="entry name" value="C-type_lectin-like/link_sf"/>
</dbReference>
<gene>
    <name evidence="9" type="ORF">P5673_014969</name>
</gene>
<dbReference type="InterPro" id="IPR001304">
    <property type="entry name" value="C-type_lectin-like"/>
</dbReference>
<evidence type="ECO:0000256" key="2">
    <source>
        <dbReference type="ARBA" id="ARBA00022729"/>
    </source>
</evidence>
<dbReference type="SMART" id="SM00034">
    <property type="entry name" value="CLECT"/>
    <property type="match status" value="1"/>
</dbReference>
<proteinExistence type="predicted"/>
<comment type="caution">
    <text evidence="9">The sequence shown here is derived from an EMBL/GenBank/DDBJ whole genome shotgun (WGS) entry which is preliminary data.</text>
</comment>
<dbReference type="PROSITE" id="PS01187">
    <property type="entry name" value="EGF_CA"/>
    <property type="match status" value="3"/>
</dbReference>
<evidence type="ECO:0000256" key="1">
    <source>
        <dbReference type="ARBA" id="ARBA00022536"/>
    </source>
</evidence>
<feature type="compositionally biased region" description="Polar residues" evidence="6">
    <location>
        <begin position="399"/>
        <end position="424"/>
    </location>
</feature>
<feature type="domain" description="EGF-like" evidence="7">
    <location>
        <begin position="463"/>
        <end position="504"/>
    </location>
</feature>
<dbReference type="Gene3D" id="3.10.100.10">
    <property type="entry name" value="Mannose-Binding Protein A, subunit A"/>
    <property type="match status" value="1"/>
</dbReference>
<dbReference type="InterPro" id="IPR024731">
    <property type="entry name" value="NELL2-like_EGF"/>
</dbReference>
<feature type="domain" description="EGF-like" evidence="7">
    <location>
        <begin position="546"/>
        <end position="586"/>
    </location>
</feature>
<dbReference type="SMART" id="SM00179">
    <property type="entry name" value="EGF_CA"/>
    <property type="match status" value="8"/>
</dbReference>
<protein>
    <submittedName>
        <fullName evidence="9">Fibrillin-2</fullName>
    </submittedName>
</protein>
<dbReference type="PROSITE" id="PS01186">
    <property type="entry name" value="EGF_2"/>
    <property type="match status" value="8"/>
</dbReference>
<name>A0AAD9QJ93_ACRCE</name>
<dbReference type="Pfam" id="PF12947">
    <property type="entry name" value="EGF_3"/>
    <property type="match status" value="8"/>
</dbReference>